<accession>W7C8I5</accession>
<evidence type="ECO:0000256" key="4">
    <source>
        <dbReference type="ARBA" id="ARBA00022741"/>
    </source>
</evidence>
<keyword evidence="6" id="KW-0051">Antiviral defense</keyword>
<dbReference type="Proteomes" id="UP000019243">
    <property type="component" value="Unassembled WGS sequence"/>
</dbReference>
<dbReference type="AlphaFoldDB" id="W7C8I5"/>
<dbReference type="Pfam" id="PF18967">
    <property type="entry name" value="PycTM"/>
    <property type="match status" value="1"/>
</dbReference>
<evidence type="ECO:0000313" key="10">
    <source>
        <dbReference type="EMBL" id="EUJ35769.1"/>
    </source>
</evidence>
<evidence type="ECO:0000256" key="2">
    <source>
        <dbReference type="ARBA" id="ARBA00022475"/>
    </source>
</evidence>
<dbReference type="InterPro" id="IPR043760">
    <property type="entry name" value="PycTM_dom"/>
</dbReference>
<name>W7C8I5_9LIST</name>
<feature type="transmembrane region" description="Helical" evidence="8">
    <location>
        <begin position="75"/>
        <end position="97"/>
    </location>
</feature>
<evidence type="ECO:0000256" key="1">
    <source>
        <dbReference type="ARBA" id="ARBA00004236"/>
    </source>
</evidence>
<evidence type="ECO:0000256" key="3">
    <source>
        <dbReference type="ARBA" id="ARBA00022692"/>
    </source>
</evidence>
<comment type="caution">
    <text evidence="10">The sequence shown here is derived from an EMBL/GenBank/DDBJ whole genome shotgun (WGS) entry which is preliminary data.</text>
</comment>
<keyword evidence="4" id="KW-0547">Nucleotide-binding</keyword>
<evidence type="ECO:0000256" key="8">
    <source>
        <dbReference type="SAM" id="Phobius"/>
    </source>
</evidence>
<organism evidence="10 11">
    <name type="scientific">Brochothrix campestris FSL F6-1037</name>
    <dbReference type="NCBI Taxonomy" id="1265861"/>
    <lineage>
        <taxon>Bacteria</taxon>
        <taxon>Bacillati</taxon>
        <taxon>Bacillota</taxon>
        <taxon>Bacilli</taxon>
        <taxon>Bacillales</taxon>
        <taxon>Listeriaceae</taxon>
        <taxon>Brochothrix</taxon>
    </lineage>
</organism>
<dbReference type="EMBL" id="AODH01000052">
    <property type="protein sequence ID" value="EUJ35769.1"/>
    <property type="molecule type" value="Genomic_DNA"/>
</dbReference>
<evidence type="ECO:0000256" key="5">
    <source>
        <dbReference type="ARBA" id="ARBA00022989"/>
    </source>
</evidence>
<sequence length="106" mass="12516">MRALKGRIDIEEFEEDEIITDSLMHFQTIGNQEFKDFTQKIEDETPEKIKEDLLSQIYINSKICTKKFKLYNNGILWLTMSTVAFIVVFFKCFFIKLKIGKASHLK</sequence>
<evidence type="ECO:0000259" key="9">
    <source>
        <dbReference type="Pfam" id="PF18967"/>
    </source>
</evidence>
<proteinExistence type="predicted"/>
<feature type="domain" description="Pycsar effector protein" evidence="9">
    <location>
        <begin position="21"/>
        <end position="89"/>
    </location>
</feature>
<evidence type="ECO:0000313" key="11">
    <source>
        <dbReference type="Proteomes" id="UP000019243"/>
    </source>
</evidence>
<protein>
    <recommendedName>
        <fullName evidence="9">Pycsar effector protein domain-containing protein</fullName>
    </recommendedName>
</protein>
<keyword evidence="7 8" id="KW-0472">Membrane</keyword>
<keyword evidence="3 8" id="KW-0812">Transmembrane</keyword>
<keyword evidence="2" id="KW-1003">Cell membrane</keyword>
<comment type="subcellular location">
    <subcellularLocation>
        <location evidence="1">Cell membrane</location>
    </subcellularLocation>
</comment>
<reference evidence="10 11" key="1">
    <citation type="submission" date="2012-12" db="EMBL/GenBank/DDBJ databases">
        <title>Novel taxa of Listeriaceae from agricultural environments in the United States.</title>
        <authorList>
            <person name="den Bakker H.C."/>
            <person name="Allred A."/>
            <person name="Warchocki S."/>
            <person name="Wright E.M."/>
            <person name="Burrell A."/>
            <person name="Nightingale K.K."/>
            <person name="Kephart D."/>
            <person name="Wiedmann M."/>
        </authorList>
    </citation>
    <scope>NUCLEOTIDE SEQUENCE [LARGE SCALE GENOMIC DNA]</scope>
    <source>
        <strain evidence="10 11">FSL F6-1037</strain>
    </source>
</reference>
<evidence type="ECO:0000256" key="7">
    <source>
        <dbReference type="ARBA" id="ARBA00023136"/>
    </source>
</evidence>
<gene>
    <name evidence="10" type="ORF">BCAMP_11415</name>
</gene>
<evidence type="ECO:0000256" key="6">
    <source>
        <dbReference type="ARBA" id="ARBA00023118"/>
    </source>
</evidence>
<keyword evidence="11" id="KW-1185">Reference proteome</keyword>
<keyword evidence="5 8" id="KW-1133">Transmembrane helix</keyword>